<feature type="compositionally biased region" description="Basic and acidic residues" evidence="1">
    <location>
        <begin position="14"/>
        <end position="32"/>
    </location>
</feature>
<reference evidence="2 3" key="1">
    <citation type="submission" date="2015-08" db="EMBL/GenBank/DDBJ databases">
        <authorList>
            <person name="Clarke R.M."/>
            <person name="Taylor B.J."/>
            <person name="Thorniley A.J."/>
            <person name="Dasenko M.A."/>
            <person name="Denver D.R."/>
            <person name="Garcia-Ruiz H."/>
            <person name="Hoyer J.S."/>
            <person name="Jogdeo S."/>
            <person name="Sullivan C.M."/>
            <person name="Peterson M.R."/>
            <person name="Rowley E.R."/>
            <person name="Schnitzler C.E."/>
            <person name="Vining K.J."/>
            <person name="Almabruk K.H."/>
            <person name="Banawas S."/>
            <person name="Beatty C."/>
            <person name="Bullock C.J."/>
            <person name="Cappellazzi J.E."/>
            <person name="Chagani S.E."/>
            <person name="Chatterjee P."/>
            <person name="Cram E.D."/>
            <person name="Elorriaga M.E."/>
            <person name="Esser M."/>
            <person name="Fellows E.J."/>
            <person name="Garcia G.R."/>
            <person name="Gullaba J.M."/>
            <person name="Kinsley M.A."/>
            <person name="Luo F."/>
            <person name="McGinnis M."/>
            <person name="Paquette C.E."/>
            <person name="Reddekopp R.L."/>
            <person name="Rosen K.L."/>
            <person name="Sahlfeld L.M."/>
            <person name="Vondras A.M."/>
            <person name="Wang J.X."/>
            <person name="Weiss E.S."/>
            <person name="Wernick R."/>
            <person name="Abuelizz H.A."/>
            <person name="Amaro Y."/>
            <person name="Archer C.L."/>
            <person name="Basu A."/>
            <person name="Bellinger M.R."/>
            <person name="Johnson S.F."/>
            <person name="Kitchen S.A."/>
            <person name="Li M."/>
            <person name="Morey-Castro K.E."/>
            <person name="Lavalleur H.J."/>
            <person name="Rangel L.J."/>
            <person name="Ree J.F."/>
            <person name="Shay S.D."/>
            <person name="Sheng Y."/>
            <person name="Smyth J.C."/>
            <person name="Stamm E.A."/>
            <person name="Taylor C.R."/>
            <person name="Vining O.B."/>
            <person name="Wanzeck K.M."/>
            <person name="Watson G."/>
            <person name="Bruck A.J."/>
            <person name="Anders K.R."/>
            <person name="Bradley K.W."/>
            <person name="Asai D.J."/>
            <person name="Bowman C.A."/>
            <person name="Russell D.A."/>
            <person name="Pope W.H."/>
            <person name="Jacobs-Sera D."/>
            <person name="Hendrix R.W."/>
            <person name="Hatfull G.F."/>
        </authorList>
    </citation>
    <scope>NUCLEOTIDE SEQUENCE [LARGE SCALE GENOMIC DNA]</scope>
</reference>
<dbReference type="RefSeq" id="YP_009205468.1">
    <property type="nucleotide sequence ID" value="NC_028878.1"/>
</dbReference>
<evidence type="ECO:0000313" key="2">
    <source>
        <dbReference type="EMBL" id="ALF00307.1"/>
    </source>
</evidence>
<proteinExistence type="predicted"/>
<feature type="region of interest" description="Disordered" evidence="1">
    <location>
        <begin position="1"/>
        <end position="32"/>
    </location>
</feature>
<dbReference type="Proteomes" id="UP000201697">
    <property type="component" value="Segment"/>
</dbReference>
<gene>
    <name evidence="2" type="ORF">SEA_ARCHIE_1</name>
</gene>
<evidence type="ECO:0000256" key="1">
    <source>
        <dbReference type="SAM" id="MobiDB-lite"/>
    </source>
</evidence>
<name>A0A0M4RQG2_9CAUD</name>
<dbReference type="EMBL" id="KT591489">
    <property type="protein sequence ID" value="ALF00307.1"/>
    <property type="molecule type" value="Genomic_DNA"/>
</dbReference>
<sequence length="110" mass="12880">MGKRGGDNNPTGKRGRDSRKATREAFEERKAERVPDGWSPDFWRLMRDASRSQSTSEDEAIMEFLARMDKSGRSSWERATIQEARDYTMREEANVIAEEMGRKYRELTDR</sequence>
<organism evidence="2 3">
    <name type="scientific">Mycobacterium phage Archie</name>
    <dbReference type="NCBI Taxonomy" id="1718599"/>
    <lineage>
        <taxon>Viruses</taxon>
        <taxon>Duplodnaviria</taxon>
        <taxon>Heunggongvirae</taxon>
        <taxon>Uroviricota</taxon>
        <taxon>Caudoviricetes</taxon>
        <taxon>Vilmaviridae</taxon>
        <taxon>Lclasvirinae</taxon>
        <taxon>Faithunavirus</taxon>
        <taxon>Faithunavirus archie</taxon>
    </lineage>
</organism>
<dbReference type="GeneID" id="26632248"/>
<dbReference type="KEGG" id="vg:26632248"/>
<accession>A0A0M4RQG2</accession>
<keyword evidence="3" id="KW-1185">Reference proteome</keyword>
<protein>
    <submittedName>
        <fullName evidence="2">Uncharacterized protein</fullName>
    </submittedName>
</protein>
<evidence type="ECO:0000313" key="3">
    <source>
        <dbReference type="Proteomes" id="UP000201697"/>
    </source>
</evidence>